<reference evidence="2" key="1">
    <citation type="submission" date="2018-06" db="EMBL/GenBank/DDBJ databases">
        <authorList>
            <person name="Zhirakovskaya E."/>
        </authorList>
    </citation>
    <scope>NUCLEOTIDE SEQUENCE</scope>
</reference>
<feature type="transmembrane region" description="Helical" evidence="1">
    <location>
        <begin position="107"/>
        <end position="140"/>
    </location>
</feature>
<keyword evidence="1" id="KW-0472">Membrane</keyword>
<gene>
    <name evidence="2" type="ORF">MNBD_GAMMA18-81</name>
</gene>
<dbReference type="AlphaFoldDB" id="A0A3B0YS88"/>
<feature type="transmembrane region" description="Helical" evidence="1">
    <location>
        <begin position="75"/>
        <end position="95"/>
    </location>
</feature>
<dbReference type="EMBL" id="UOFP01000001">
    <property type="protein sequence ID" value="VAW83745.1"/>
    <property type="molecule type" value="Genomic_DNA"/>
</dbReference>
<organism evidence="2">
    <name type="scientific">hydrothermal vent metagenome</name>
    <dbReference type="NCBI Taxonomy" id="652676"/>
    <lineage>
        <taxon>unclassified sequences</taxon>
        <taxon>metagenomes</taxon>
        <taxon>ecological metagenomes</taxon>
    </lineage>
</organism>
<name>A0A3B0YS88_9ZZZZ</name>
<sequence>MKQFLKILLVVWISVISAFLVSNYLLPASASTMVEYKALYAELVDSPEVTKEQKERLDALLLELNKADNIKKDQLGYLIMNVVFFLVMVPLVLWAARHSGFDDNAVLLSAALMFIPFIFVKFFITGAVLASAFVLGGIAFRKQPASQASEPADS</sequence>
<evidence type="ECO:0000256" key="1">
    <source>
        <dbReference type="SAM" id="Phobius"/>
    </source>
</evidence>
<protein>
    <submittedName>
        <fullName evidence="2">Uncharacterized protein</fullName>
    </submittedName>
</protein>
<keyword evidence="1" id="KW-0812">Transmembrane</keyword>
<proteinExistence type="predicted"/>
<accession>A0A3B0YS88</accession>
<feature type="transmembrane region" description="Helical" evidence="1">
    <location>
        <begin position="6"/>
        <end position="26"/>
    </location>
</feature>
<keyword evidence="1" id="KW-1133">Transmembrane helix</keyword>
<evidence type="ECO:0000313" key="2">
    <source>
        <dbReference type="EMBL" id="VAW83745.1"/>
    </source>
</evidence>